<organism evidence="1">
    <name type="scientific">Candidatus Methanogaster sp. ANME-2c ERB4</name>
    <dbReference type="NCBI Taxonomy" id="2759911"/>
    <lineage>
        <taxon>Archaea</taxon>
        <taxon>Methanobacteriati</taxon>
        <taxon>Methanobacteriota</taxon>
        <taxon>Stenosarchaea group</taxon>
        <taxon>Methanomicrobia</taxon>
        <taxon>Methanosarcinales</taxon>
        <taxon>ANME-2 cluster</taxon>
        <taxon>Candidatus Methanogasteraceae</taxon>
        <taxon>Candidatus Methanogaster</taxon>
    </lineage>
</organism>
<reference evidence="1" key="1">
    <citation type="submission" date="2020-06" db="EMBL/GenBank/DDBJ databases">
        <title>Unique genomic features of the anaerobic methanotrophic archaea.</title>
        <authorList>
            <person name="Chadwick G.L."/>
            <person name="Skennerton C.T."/>
            <person name="Laso-Perez R."/>
            <person name="Leu A.O."/>
            <person name="Speth D.R."/>
            <person name="Yu H."/>
            <person name="Morgan-Lang C."/>
            <person name="Hatzenpichler R."/>
            <person name="Goudeau D."/>
            <person name="Malmstrom R."/>
            <person name="Brazelton W.J."/>
            <person name="Woyke T."/>
            <person name="Hallam S.J."/>
            <person name="Tyson G.W."/>
            <person name="Wegener G."/>
            <person name="Boetius A."/>
            <person name="Orphan V."/>
        </authorList>
    </citation>
    <scope>NUCLEOTIDE SEQUENCE</scope>
</reference>
<accession>A0A7G9YAQ1</accession>
<dbReference type="AlphaFoldDB" id="A0A7G9YAQ1"/>
<proteinExistence type="predicted"/>
<protein>
    <submittedName>
        <fullName evidence="1">Uncharacterized protein</fullName>
    </submittedName>
</protein>
<sequence length="145" mass="16529">MSSARIRRALFSRLSSILLLFMSPTVRRSAAPACDAAQMQIATPISSNRVNRDNSPLFIIYYLAIPWVDSEAIREDVLLYWVYRTNIFRYRGAADQCCAGLQRRQDMRGFFSHQQTASIRQHNLTSVYSRDSLPKSCPAPPRNGL</sequence>
<dbReference type="EMBL" id="MT631069">
    <property type="protein sequence ID" value="QNO45085.1"/>
    <property type="molecule type" value="Genomic_DNA"/>
</dbReference>
<name>A0A7G9YAQ1_9EURY</name>
<evidence type="ECO:0000313" key="1">
    <source>
        <dbReference type="EMBL" id="QNO45085.1"/>
    </source>
</evidence>
<gene>
    <name evidence="1" type="ORF">GJDNBJFE_00001</name>
</gene>